<feature type="repeat" description="TPR" evidence="3">
    <location>
        <begin position="146"/>
        <end position="179"/>
    </location>
</feature>
<dbReference type="InterPro" id="IPR011990">
    <property type="entry name" value="TPR-like_helical_dom_sf"/>
</dbReference>
<evidence type="ECO:0000256" key="3">
    <source>
        <dbReference type="PROSITE-ProRule" id="PRU00339"/>
    </source>
</evidence>
<protein>
    <recommendedName>
        <fullName evidence="6">Tetratricopeptide repeat protein</fullName>
    </recommendedName>
</protein>
<keyword evidence="2 3" id="KW-0802">TPR repeat</keyword>
<evidence type="ECO:0000256" key="2">
    <source>
        <dbReference type="ARBA" id="ARBA00022803"/>
    </source>
</evidence>
<keyword evidence="1" id="KW-0677">Repeat</keyword>
<organism evidence="4 5">
    <name type="scientific">[Myrmecia] bisecta</name>
    <dbReference type="NCBI Taxonomy" id="41462"/>
    <lineage>
        <taxon>Eukaryota</taxon>
        <taxon>Viridiplantae</taxon>
        <taxon>Chlorophyta</taxon>
        <taxon>core chlorophytes</taxon>
        <taxon>Trebouxiophyceae</taxon>
        <taxon>Trebouxiales</taxon>
        <taxon>Trebouxiaceae</taxon>
        <taxon>Myrmecia</taxon>
    </lineage>
</organism>
<evidence type="ECO:0000313" key="4">
    <source>
        <dbReference type="EMBL" id="KAK9817700.1"/>
    </source>
</evidence>
<dbReference type="AlphaFoldDB" id="A0AAW1Q9U0"/>
<evidence type="ECO:0008006" key="6">
    <source>
        <dbReference type="Google" id="ProtNLM"/>
    </source>
</evidence>
<keyword evidence="5" id="KW-1185">Reference proteome</keyword>
<dbReference type="PANTHER" id="PTHR44858:SF17">
    <property type="match status" value="1"/>
</dbReference>
<dbReference type="InterPro" id="IPR050498">
    <property type="entry name" value="Ycf3"/>
</dbReference>
<evidence type="ECO:0000256" key="1">
    <source>
        <dbReference type="ARBA" id="ARBA00022737"/>
    </source>
</evidence>
<name>A0AAW1Q9U0_9CHLO</name>
<sequence>MLLCVATCEAANDDEVPCSIDRRQFLSASLLLIGWRPCVALADSSIVPVKIQPQLAPDQRSYDPSDERLREAAQLLQKALNATDVQTEEALWTELIEKYGRVDANWVPDVVGRAWGNRGNARSRQGKLDQALSDYNEAIRICPWSVDPVLNRGVILETQGRFEEAIRDYRAVLDAEPNDPSAWNNLGNASGGLGRWKEAVEYYGKAAVLAPAFSFAVANRALAMYQLGQTNESIREMRTLLRRYPDFDDMRAALAAALWEADKLGDAETNWGRVGDPRYKDKQWLRTKRRWPPRILADLEAFLDIRRVPEASA</sequence>
<dbReference type="EMBL" id="JALJOR010000004">
    <property type="protein sequence ID" value="KAK9817700.1"/>
    <property type="molecule type" value="Genomic_DNA"/>
</dbReference>
<accession>A0AAW1Q9U0</accession>
<dbReference type="Pfam" id="PF13432">
    <property type="entry name" value="TPR_16"/>
    <property type="match status" value="2"/>
</dbReference>
<dbReference type="InterPro" id="IPR019734">
    <property type="entry name" value="TPR_rpt"/>
</dbReference>
<dbReference type="Pfam" id="PF00515">
    <property type="entry name" value="TPR_1"/>
    <property type="match status" value="1"/>
</dbReference>
<feature type="repeat" description="TPR" evidence="3">
    <location>
        <begin position="180"/>
        <end position="213"/>
    </location>
</feature>
<dbReference type="Gene3D" id="1.25.40.10">
    <property type="entry name" value="Tetratricopeptide repeat domain"/>
    <property type="match status" value="1"/>
</dbReference>
<gene>
    <name evidence="4" type="ORF">WJX72_000888</name>
</gene>
<dbReference type="PANTHER" id="PTHR44858">
    <property type="entry name" value="TETRATRICOPEPTIDE REPEAT PROTEIN 6"/>
    <property type="match status" value="1"/>
</dbReference>
<dbReference type="PROSITE" id="PS50005">
    <property type="entry name" value="TPR"/>
    <property type="match status" value="3"/>
</dbReference>
<evidence type="ECO:0000313" key="5">
    <source>
        <dbReference type="Proteomes" id="UP001489004"/>
    </source>
</evidence>
<proteinExistence type="predicted"/>
<dbReference type="SMART" id="SM00028">
    <property type="entry name" value="TPR"/>
    <property type="match status" value="4"/>
</dbReference>
<comment type="caution">
    <text evidence="4">The sequence shown here is derived from an EMBL/GenBank/DDBJ whole genome shotgun (WGS) entry which is preliminary data.</text>
</comment>
<reference evidence="4 5" key="1">
    <citation type="journal article" date="2024" name="Nat. Commun.">
        <title>Phylogenomics reveals the evolutionary origins of lichenization in chlorophyte algae.</title>
        <authorList>
            <person name="Puginier C."/>
            <person name="Libourel C."/>
            <person name="Otte J."/>
            <person name="Skaloud P."/>
            <person name="Haon M."/>
            <person name="Grisel S."/>
            <person name="Petersen M."/>
            <person name="Berrin J.G."/>
            <person name="Delaux P.M."/>
            <person name="Dal Grande F."/>
            <person name="Keller J."/>
        </authorList>
    </citation>
    <scope>NUCLEOTIDE SEQUENCE [LARGE SCALE GENOMIC DNA]</scope>
    <source>
        <strain evidence="4 5">SAG 2043</strain>
    </source>
</reference>
<dbReference type="SUPFAM" id="SSF48452">
    <property type="entry name" value="TPR-like"/>
    <property type="match status" value="1"/>
</dbReference>
<feature type="repeat" description="TPR" evidence="3">
    <location>
        <begin position="112"/>
        <end position="145"/>
    </location>
</feature>
<dbReference type="Proteomes" id="UP001489004">
    <property type="component" value="Unassembled WGS sequence"/>
</dbReference>